<reference evidence="2 3" key="1">
    <citation type="journal article" date="2015" name="Genome Announc.">
        <title>Expanding the biotechnology potential of lactobacilli through comparative genomics of 213 strains and associated genera.</title>
        <authorList>
            <person name="Sun Z."/>
            <person name="Harris H.M."/>
            <person name="McCann A."/>
            <person name="Guo C."/>
            <person name="Argimon S."/>
            <person name="Zhang W."/>
            <person name="Yang X."/>
            <person name="Jeffery I.B."/>
            <person name="Cooney J.C."/>
            <person name="Kagawa T.F."/>
            <person name="Liu W."/>
            <person name="Song Y."/>
            <person name="Salvetti E."/>
            <person name="Wrobel A."/>
            <person name="Rasinkangas P."/>
            <person name="Parkhill J."/>
            <person name="Rea M.C."/>
            <person name="O'Sullivan O."/>
            <person name="Ritari J."/>
            <person name="Douillard F.P."/>
            <person name="Paul Ross R."/>
            <person name="Yang R."/>
            <person name="Briner A.E."/>
            <person name="Felis G.E."/>
            <person name="de Vos W.M."/>
            <person name="Barrangou R."/>
            <person name="Klaenhammer T.R."/>
            <person name="Caufield P.W."/>
            <person name="Cui Y."/>
            <person name="Zhang H."/>
            <person name="O'Toole P.W."/>
        </authorList>
    </citation>
    <scope>NUCLEOTIDE SEQUENCE [LARGE SCALE GENOMIC DNA]</scope>
    <source>
        <strain evidence="2 3">DSM 20593</strain>
    </source>
</reference>
<evidence type="ECO:0000313" key="2">
    <source>
        <dbReference type="EMBL" id="KRN74775.1"/>
    </source>
</evidence>
<sequence>MVISSQLSARPSNMPGAKFNQTQPFGSLGKNVMLTKAIADNKTNTTLLFFDFSNGSETSTDVINWDNVKVDFKGDHWLQSNPPTKAEFIPTSNNTGVIKLRNVKNKYQDFQIIFNDKQIDSSKIMAVSNGYSNDQKAEVVQAKFVINRDTPKTENINSSIDQKTLAISENNVKQDEIDKLIKHNQQAIKDLKKSDKQVSADIQALKNQKKISTEGSDVENIDTQITTKQDVLSESSNKKATLLNDIQDQKLKRHALGKQLINLKKGKLNLHEIIKY</sequence>
<accession>A0A0R2JKE9</accession>
<feature type="region of interest" description="Disordered" evidence="1">
    <location>
        <begin position="1"/>
        <end position="21"/>
    </location>
</feature>
<protein>
    <submittedName>
        <fullName evidence="2">Uncharacterized protein</fullName>
    </submittedName>
</protein>
<gene>
    <name evidence="2" type="ORF">IV73_GL001051</name>
</gene>
<feature type="compositionally biased region" description="Polar residues" evidence="1">
    <location>
        <begin position="1"/>
        <end position="11"/>
    </location>
</feature>
<name>A0A0R2JKE9_9LACO</name>
<keyword evidence="3" id="KW-1185">Reference proteome</keyword>
<evidence type="ECO:0000313" key="3">
    <source>
        <dbReference type="Proteomes" id="UP000051655"/>
    </source>
</evidence>
<dbReference type="AlphaFoldDB" id="A0A0R2JKE9"/>
<dbReference type="PATRIC" id="fig|1616.3.peg.1075"/>
<dbReference type="EMBL" id="JQBP01000005">
    <property type="protein sequence ID" value="KRN74775.1"/>
    <property type="molecule type" value="Genomic_DNA"/>
</dbReference>
<proteinExistence type="predicted"/>
<organism evidence="2 3">
    <name type="scientific">Weissella kandleri</name>
    <dbReference type="NCBI Taxonomy" id="1616"/>
    <lineage>
        <taxon>Bacteria</taxon>
        <taxon>Bacillati</taxon>
        <taxon>Bacillota</taxon>
        <taxon>Bacilli</taxon>
        <taxon>Lactobacillales</taxon>
        <taxon>Lactobacillaceae</taxon>
        <taxon>Weissella</taxon>
    </lineage>
</organism>
<evidence type="ECO:0000256" key="1">
    <source>
        <dbReference type="SAM" id="MobiDB-lite"/>
    </source>
</evidence>
<comment type="caution">
    <text evidence="2">The sequence shown here is derived from an EMBL/GenBank/DDBJ whole genome shotgun (WGS) entry which is preliminary data.</text>
</comment>
<dbReference type="STRING" id="1616.IV73_GL001051"/>
<dbReference type="Proteomes" id="UP000051655">
    <property type="component" value="Unassembled WGS sequence"/>
</dbReference>